<dbReference type="PANTHER" id="PTHR45458:SF1">
    <property type="entry name" value="SHORT CHAIN DEHYDROGENASE"/>
    <property type="match status" value="1"/>
</dbReference>
<dbReference type="InterPro" id="IPR036291">
    <property type="entry name" value="NAD(P)-bd_dom_sf"/>
</dbReference>
<protein>
    <submittedName>
        <fullName evidence="2">Short chain oxidoreductase</fullName>
    </submittedName>
</protein>
<dbReference type="GeneID" id="37216045"/>
<dbReference type="PANTHER" id="PTHR45458">
    <property type="entry name" value="SHORT-CHAIN DEHYDROGENASE/REDUCTASE SDR"/>
    <property type="match status" value="1"/>
</dbReference>
<name>A0A319BP19_ASPVC</name>
<dbReference type="Pfam" id="PF00106">
    <property type="entry name" value="adh_short"/>
    <property type="match status" value="1"/>
</dbReference>
<dbReference type="Gene3D" id="3.40.50.720">
    <property type="entry name" value="NAD(P)-binding Rossmann-like Domain"/>
    <property type="match status" value="1"/>
</dbReference>
<dbReference type="OrthoDB" id="7289984at2759"/>
<dbReference type="AlphaFoldDB" id="A0A319BP19"/>
<dbReference type="Proteomes" id="UP000248405">
    <property type="component" value="Unassembled WGS sequence"/>
</dbReference>
<sequence length="267" mass="29449">MRLSFALSNPAVSTIRTMASYLVTGSTRGIGFELVRQLSEKPLSEVSTIIATSRSVNASLQDLADRHPSRVVLVHLDVAIPETIQRAAQTIESILGDKGLDVLINNAGIVGWGRLKDMTDLEDTFRVNVTGPHIMTQNFLPLLRKGSMKKIINISSSVGSIEKQSVYRDLPAPSYKITKAALNMMTVLYSQELEKEGFTVFCVSPGWLKTDEANSHADLPVGTGVERVLEMIRDRDVEVNGKFLNIHVAGWENNPGLNQYDGKELPW</sequence>
<dbReference type="PRINTS" id="PR00081">
    <property type="entry name" value="GDHRDH"/>
</dbReference>
<proteinExistence type="inferred from homology"/>
<comment type="similarity">
    <text evidence="1">Belongs to the short-chain dehydrogenases/reductases (SDR) family.</text>
</comment>
<reference evidence="2" key="1">
    <citation type="submission" date="2016-12" db="EMBL/GenBank/DDBJ databases">
        <title>The genomes of Aspergillus section Nigri reveals drivers in fungal speciation.</title>
        <authorList>
            <consortium name="DOE Joint Genome Institute"/>
            <person name="Vesth T.C."/>
            <person name="Nybo J."/>
            <person name="Theobald S."/>
            <person name="Brandl J."/>
            <person name="Frisvad J.C."/>
            <person name="Nielsen K.F."/>
            <person name="Lyhne E.K."/>
            <person name="Kogle M.E."/>
            <person name="Kuo A."/>
            <person name="Riley R."/>
            <person name="Clum A."/>
            <person name="Nolan M."/>
            <person name="Lipzen A."/>
            <person name="Salamov A."/>
            <person name="Henrissat B."/>
            <person name="Wiebenga A."/>
            <person name="De Vries R.P."/>
            <person name="Grigoriev I.V."/>
            <person name="Mortensen U.H."/>
            <person name="Andersen M.R."/>
            <person name="Baker S.E."/>
        </authorList>
    </citation>
    <scope>NUCLEOTIDE SEQUENCE [LARGE SCALE GENOMIC DNA]</scope>
    <source>
        <strain evidence="2">CBS 113365</strain>
    </source>
</reference>
<dbReference type="EMBL" id="KZ821630">
    <property type="protein sequence ID" value="PYH67463.1"/>
    <property type="molecule type" value="Genomic_DNA"/>
</dbReference>
<evidence type="ECO:0000313" key="2">
    <source>
        <dbReference type="EMBL" id="PYH67463.1"/>
    </source>
</evidence>
<gene>
    <name evidence="2" type="ORF">BO88DRAFT_466100</name>
</gene>
<dbReference type="PRINTS" id="PR00080">
    <property type="entry name" value="SDRFAMILY"/>
</dbReference>
<accession>A0A319BP19</accession>
<dbReference type="InterPro" id="IPR052184">
    <property type="entry name" value="SDR_enzymes"/>
</dbReference>
<evidence type="ECO:0000256" key="1">
    <source>
        <dbReference type="RuleBase" id="RU000363"/>
    </source>
</evidence>
<evidence type="ECO:0000313" key="3">
    <source>
        <dbReference type="Proteomes" id="UP000248405"/>
    </source>
</evidence>
<dbReference type="SUPFAM" id="SSF51735">
    <property type="entry name" value="NAD(P)-binding Rossmann-fold domains"/>
    <property type="match status" value="1"/>
</dbReference>
<dbReference type="CDD" id="cd05325">
    <property type="entry name" value="carb_red_sniffer_like_SDR_c"/>
    <property type="match status" value="1"/>
</dbReference>
<organism evidence="2 3">
    <name type="scientific">Aspergillus vadensis (strain CBS 113365 / IMI 142717 / IBT 24658)</name>
    <dbReference type="NCBI Taxonomy" id="1448311"/>
    <lineage>
        <taxon>Eukaryota</taxon>
        <taxon>Fungi</taxon>
        <taxon>Dikarya</taxon>
        <taxon>Ascomycota</taxon>
        <taxon>Pezizomycotina</taxon>
        <taxon>Eurotiomycetes</taxon>
        <taxon>Eurotiomycetidae</taxon>
        <taxon>Eurotiales</taxon>
        <taxon>Aspergillaceae</taxon>
        <taxon>Aspergillus</taxon>
        <taxon>Aspergillus subgen. Circumdati</taxon>
    </lineage>
</organism>
<keyword evidence="3" id="KW-1185">Reference proteome</keyword>
<dbReference type="RefSeq" id="XP_025561257.1">
    <property type="nucleotide sequence ID" value="XM_025711453.1"/>
</dbReference>
<dbReference type="GO" id="GO:0016616">
    <property type="term" value="F:oxidoreductase activity, acting on the CH-OH group of donors, NAD or NADP as acceptor"/>
    <property type="evidence" value="ECO:0007669"/>
    <property type="project" value="TreeGrafter"/>
</dbReference>
<dbReference type="InterPro" id="IPR002347">
    <property type="entry name" value="SDR_fam"/>
</dbReference>